<dbReference type="OrthoDB" id="367883at2"/>
<evidence type="ECO:0000256" key="8">
    <source>
        <dbReference type="SAM" id="Coils"/>
    </source>
</evidence>
<feature type="signal peptide" evidence="9">
    <location>
        <begin position="1"/>
        <end position="23"/>
    </location>
</feature>
<dbReference type="AlphaFoldDB" id="A0A3M9MTV5"/>
<keyword evidence="8" id="KW-0175">Coiled coil</keyword>
<comment type="subcellular location">
    <subcellularLocation>
        <location evidence="1">Cell outer membrane</location>
    </subcellularLocation>
</comment>
<dbReference type="PANTHER" id="PTHR30026">
    <property type="entry name" value="OUTER MEMBRANE PROTEIN TOLC"/>
    <property type="match status" value="1"/>
</dbReference>
<evidence type="ECO:0000256" key="6">
    <source>
        <dbReference type="ARBA" id="ARBA00023136"/>
    </source>
</evidence>
<dbReference type="GO" id="GO:0009279">
    <property type="term" value="C:cell outer membrane"/>
    <property type="evidence" value="ECO:0007669"/>
    <property type="project" value="UniProtKB-SubCell"/>
</dbReference>
<sequence length="443" mass="50430">MKKTKYLMPLLLSCLLAPLAVLAQVTPDSTAGRLTLEQCVEFALKNQAQVQQAQLDEEIGERQIKAQLSGWLPQVTAQFAAVRNIQRPRFVIGNEVITTGQNYTSNLNLQANQTLYSNDLLLASRAARFTRSSLDLNTKATKINTVVDVSKAFYNILLSQEQLRILEENIARQEKQYRDARAQYEQGLVDKTDYQRASITLNSIRSDRKRTQEAIKASTALLQELMGLPVGAPLTLAYDYNQMQQNILVDTTQNVTFANRVEFQQIQVQRQIQGLNTSFYRFGFLPTASIYGNYNPQFFSSELSSLYNNIYPTSQVGLQVGIPIFQGGRRLQNVRISRLQEDRLSIDLQNLQRRINTEYQSALASYKSDYNDWITLQSNVQLAEEVYNVIKLQYNEGIKTYLELIVAETDLRTAQLNYYNALYNVLSSKLEVQRALGTIPVNQ</sequence>
<dbReference type="EMBL" id="RJJE01000017">
    <property type="protein sequence ID" value="RNI28333.1"/>
    <property type="molecule type" value="Genomic_DNA"/>
</dbReference>
<accession>A0A3M9MTV5</accession>
<keyword evidence="9" id="KW-0732">Signal</keyword>
<feature type="coiled-coil region" evidence="8">
    <location>
        <begin position="156"/>
        <end position="183"/>
    </location>
</feature>
<dbReference type="InterPro" id="IPR051906">
    <property type="entry name" value="TolC-like"/>
</dbReference>
<evidence type="ECO:0000313" key="10">
    <source>
        <dbReference type="EMBL" id="RNI28333.1"/>
    </source>
</evidence>
<feature type="chain" id="PRO_5018335081" evidence="9">
    <location>
        <begin position="24"/>
        <end position="443"/>
    </location>
</feature>
<evidence type="ECO:0000256" key="7">
    <source>
        <dbReference type="ARBA" id="ARBA00023237"/>
    </source>
</evidence>
<evidence type="ECO:0000256" key="5">
    <source>
        <dbReference type="ARBA" id="ARBA00022692"/>
    </source>
</evidence>
<dbReference type="Proteomes" id="UP000271010">
    <property type="component" value="Unassembled WGS sequence"/>
</dbReference>
<comment type="caution">
    <text evidence="10">The sequence shown here is derived from an EMBL/GenBank/DDBJ whole genome shotgun (WGS) entry which is preliminary data.</text>
</comment>
<dbReference type="Pfam" id="PF02321">
    <property type="entry name" value="OEP"/>
    <property type="match status" value="2"/>
</dbReference>
<evidence type="ECO:0000313" key="11">
    <source>
        <dbReference type="Proteomes" id="UP000271010"/>
    </source>
</evidence>
<keyword evidence="5" id="KW-0812">Transmembrane</keyword>
<reference evidence="10 11" key="1">
    <citation type="submission" date="2018-11" db="EMBL/GenBank/DDBJ databases">
        <title>Rufibacter latericius sp. nov., isolated from water in Baiyang Lake.</title>
        <authorList>
            <person name="Yang Y."/>
        </authorList>
    </citation>
    <scope>NUCLEOTIDE SEQUENCE [LARGE SCALE GENOMIC DNA]</scope>
    <source>
        <strain evidence="10 11">MCC P1</strain>
    </source>
</reference>
<dbReference type="PANTHER" id="PTHR30026:SF20">
    <property type="entry name" value="OUTER MEMBRANE PROTEIN TOLC"/>
    <property type="match status" value="1"/>
</dbReference>
<keyword evidence="6" id="KW-0472">Membrane</keyword>
<dbReference type="RefSeq" id="WP_123134799.1">
    <property type="nucleotide sequence ID" value="NZ_RJJE01000017.1"/>
</dbReference>
<name>A0A3M9MTV5_9BACT</name>
<dbReference type="GO" id="GO:0015562">
    <property type="term" value="F:efflux transmembrane transporter activity"/>
    <property type="evidence" value="ECO:0007669"/>
    <property type="project" value="InterPro"/>
</dbReference>
<evidence type="ECO:0000256" key="9">
    <source>
        <dbReference type="SAM" id="SignalP"/>
    </source>
</evidence>
<evidence type="ECO:0000256" key="2">
    <source>
        <dbReference type="ARBA" id="ARBA00007613"/>
    </source>
</evidence>
<gene>
    <name evidence="10" type="ORF">EFA69_19990</name>
</gene>
<evidence type="ECO:0000256" key="1">
    <source>
        <dbReference type="ARBA" id="ARBA00004442"/>
    </source>
</evidence>
<evidence type="ECO:0000256" key="3">
    <source>
        <dbReference type="ARBA" id="ARBA00022448"/>
    </source>
</evidence>
<dbReference type="GO" id="GO:0015288">
    <property type="term" value="F:porin activity"/>
    <property type="evidence" value="ECO:0007669"/>
    <property type="project" value="TreeGrafter"/>
</dbReference>
<evidence type="ECO:0000256" key="4">
    <source>
        <dbReference type="ARBA" id="ARBA00022452"/>
    </source>
</evidence>
<comment type="similarity">
    <text evidence="2">Belongs to the outer membrane factor (OMF) (TC 1.B.17) family.</text>
</comment>
<dbReference type="SUPFAM" id="SSF56954">
    <property type="entry name" value="Outer membrane efflux proteins (OEP)"/>
    <property type="match status" value="1"/>
</dbReference>
<dbReference type="GO" id="GO:1990281">
    <property type="term" value="C:efflux pump complex"/>
    <property type="evidence" value="ECO:0007669"/>
    <property type="project" value="TreeGrafter"/>
</dbReference>
<keyword evidence="11" id="KW-1185">Reference proteome</keyword>
<organism evidence="10 11">
    <name type="scientific">Rufibacter immobilis</name>
    <dbReference type="NCBI Taxonomy" id="1348778"/>
    <lineage>
        <taxon>Bacteria</taxon>
        <taxon>Pseudomonadati</taxon>
        <taxon>Bacteroidota</taxon>
        <taxon>Cytophagia</taxon>
        <taxon>Cytophagales</taxon>
        <taxon>Hymenobacteraceae</taxon>
        <taxon>Rufibacter</taxon>
    </lineage>
</organism>
<keyword evidence="7" id="KW-0998">Cell outer membrane</keyword>
<protein>
    <submittedName>
        <fullName evidence="10">TolC family protein</fullName>
    </submittedName>
</protein>
<dbReference type="Gene3D" id="1.20.1600.10">
    <property type="entry name" value="Outer membrane efflux proteins (OEP)"/>
    <property type="match status" value="1"/>
</dbReference>
<keyword evidence="4" id="KW-1134">Transmembrane beta strand</keyword>
<proteinExistence type="inferred from homology"/>
<dbReference type="InterPro" id="IPR003423">
    <property type="entry name" value="OMP_efflux"/>
</dbReference>
<keyword evidence="3" id="KW-0813">Transport</keyword>